<dbReference type="OMA" id="AWESEDY"/>
<sequence length="458" mass="47728">MDRVSRLLGQASAPAPDPPGNSGRTKAVAVVVGGCRTPFVKSFGSLQEVDATALGVACVRGLIEKYKIDPVIVDDVIWGNVVVNTSAPNIAREIVIDAKLPRSIPGVTVSRACLSGLQAIEQAVTLIESGYAHVVIAGGSDSTSNGEMPVPRHLTRALGKYALGGGKKAGWSGVRTLLSEAGSPSSWVPKQNEIAERSTGRTMGYHSDLMAEIRGVSRTEQDEFAKSSHAKASSAQKAGYLAEEIVPVPTSQGKLVDKDDIIRESIDVKKLASLSPAFRSEKEHGTVTAASASALTDGASAVLIMSATKAKELGFPTDVTVAGFATSAVDPYPELLIAPAIALPRALQHANLSLKDIDIFEIHEAFAAQVLATLRALASDKFAKEFLGRDSAVGTIPADKINPCGGSVAIGHPFAATGGRLVISATNQLRRTGKRYALLSICAAGGIGGVAILEHKRE</sequence>
<dbReference type="InterPro" id="IPR020613">
    <property type="entry name" value="Thiolase_CS"/>
</dbReference>
<dbReference type="InterPro" id="IPR002155">
    <property type="entry name" value="Thiolase"/>
</dbReference>
<dbReference type="GO" id="GO:0016747">
    <property type="term" value="F:acyltransferase activity, transferring groups other than amino-acyl groups"/>
    <property type="evidence" value="ECO:0007669"/>
    <property type="project" value="InterPro"/>
</dbReference>
<dbReference type="PANTHER" id="PTHR42689">
    <property type="entry name" value="ACETYL-COA ACYLTRANSFERASE FADA2 (3-KETOACYL-COA THIOLASE) (BETA-KETOTHIOLASE)-RELATED"/>
    <property type="match status" value="1"/>
</dbReference>
<keyword evidence="2 4" id="KW-0808">Transferase</keyword>
<dbReference type="GO" id="GO:0005829">
    <property type="term" value="C:cytosol"/>
    <property type="evidence" value="ECO:0007669"/>
    <property type="project" value="TreeGrafter"/>
</dbReference>
<evidence type="ECO:0000259" key="6">
    <source>
        <dbReference type="Pfam" id="PF00108"/>
    </source>
</evidence>
<evidence type="ECO:0000256" key="5">
    <source>
        <dbReference type="SAM" id="MobiDB-lite"/>
    </source>
</evidence>
<evidence type="ECO:0000256" key="3">
    <source>
        <dbReference type="ARBA" id="ARBA00023315"/>
    </source>
</evidence>
<feature type="region of interest" description="Disordered" evidence="5">
    <location>
        <begin position="1"/>
        <end position="24"/>
    </location>
</feature>
<dbReference type="AlphaFoldDB" id="A0A0G4IS67"/>
<evidence type="ECO:0000256" key="4">
    <source>
        <dbReference type="RuleBase" id="RU003557"/>
    </source>
</evidence>
<evidence type="ECO:0000256" key="1">
    <source>
        <dbReference type="ARBA" id="ARBA00010982"/>
    </source>
</evidence>
<dbReference type="PANTHER" id="PTHR42689:SF1">
    <property type="entry name" value="ACETYL-COA ACYLTRANSFERASE FADA2 (3-KETOACYL-COA THIOLASE) (BETA-KETOTHIOLASE)-RELATED"/>
    <property type="match status" value="1"/>
</dbReference>
<keyword evidence="10" id="KW-1185">Reference proteome</keyword>
<dbReference type="InterPro" id="IPR020616">
    <property type="entry name" value="Thiolase_N"/>
</dbReference>
<dbReference type="Gene3D" id="3.40.47.10">
    <property type="match status" value="1"/>
</dbReference>
<evidence type="ECO:0008006" key="12">
    <source>
        <dbReference type="Google" id="ProtNLM"/>
    </source>
</evidence>
<evidence type="ECO:0000313" key="8">
    <source>
        <dbReference type="EMBL" id="CEO97951.1"/>
    </source>
</evidence>
<evidence type="ECO:0000259" key="7">
    <source>
        <dbReference type="Pfam" id="PF02803"/>
    </source>
</evidence>
<dbReference type="InterPro" id="IPR050521">
    <property type="entry name" value="3-ketoacyl-CoA_Thiolase"/>
</dbReference>
<dbReference type="Proteomes" id="UP000039324">
    <property type="component" value="Unassembled WGS sequence"/>
</dbReference>
<keyword evidence="9" id="KW-0496">Mitochondrion</keyword>
<dbReference type="Proteomes" id="UP000290189">
    <property type="component" value="Unassembled WGS sequence"/>
</dbReference>
<gene>
    <name evidence="8" type="ORF">PBRA_006065</name>
    <name evidence="9" type="ORF">PLBR_LOCUS5380</name>
</gene>
<feature type="domain" description="Thiolase N-terminal" evidence="6">
    <location>
        <begin position="30"/>
        <end position="307"/>
    </location>
</feature>
<reference evidence="9 11" key="2">
    <citation type="submission" date="2018-03" db="EMBL/GenBank/DDBJ databases">
        <authorList>
            <person name="Fogelqvist J."/>
        </authorList>
    </citation>
    <scope>NUCLEOTIDE SEQUENCE [LARGE SCALE GENOMIC DNA]</scope>
</reference>
<proteinExistence type="inferred from homology"/>
<protein>
    <recommendedName>
        <fullName evidence="12">Acetyl-CoA C-acyltransferase</fullName>
    </recommendedName>
</protein>
<keyword evidence="3 4" id="KW-0012">Acyltransferase</keyword>
<dbReference type="PROSITE" id="PS00737">
    <property type="entry name" value="THIOLASE_2"/>
    <property type="match status" value="1"/>
</dbReference>
<dbReference type="CDD" id="cd00751">
    <property type="entry name" value="thiolase"/>
    <property type="match status" value="1"/>
</dbReference>
<feature type="domain" description="Thiolase C-terminal" evidence="7">
    <location>
        <begin position="320"/>
        <end position="454"/>
    </location>
</feature>
<reference evidence="8 10" key="1">
    <citation type="submission" date="2015-02" db="EMBL/GenBank/DDBJ databases">
        <authorList>
            <person name="Chooi Y.-H."/>
        </authorList>
    </citation>
    <scope>NUCLEOTIDE SEQUENCE [LARGE SCALE GENOMIC DNA]</scope>
    <source>
        <strain evidence="8">E3</strain>
    </source>
</reference>
<comment type="similarity">
    <text evidence="1 4">Belongs to the thiolase-like superfamily. Thiolase family.</text>
</comment>
<dbReference type="Pfam" id="PF00108">
    <property type="entry name" value="Thiolase_N"/>
    <property type="match status" value="1"/>
</dbReference>
<dbReference type="InterPro" id="IPR016039">
    <property type="entry name" value="Thiolase-like"/>
</dbReference>
<geneLocation type="mitochondrion" evidence="9"/>
<dbReference type="EMBL" id="CDSF01000081">
    <property type="protein sequence ID" value="CEO97951.1"/>
    <property type="molecule type" value="Genomic_DNA"/>
</dbReference>
<evidence type="ECO:0000313" key="9">
    <source>
        <dbReference type="EMBL" id="SPQ98165.1"/>
    </source>
</evidence>
<dbReference type="EMBL" id="OVEO01000009">
    <property type="protein sequence ID" value="SPQ98165.1"/>
    <property type="molecule type" value="Genomic_DNA"/>
</dbReference>
<dbReference type="Pfam" id="PF02803">
    <property type="entry name" value="Thiolase_C"/>
    <property type="match status" value="1"/>
</dbReference>
<accession>A0A0G4IS67</accession>
<dbReference type="InterPro" id="IPR020615">
    <property type="entry name" value="Thiolase_acyl_enz_int_AS"/>
</dbReference>
<evidence type="ECO:0000313" key="11">
    <source>
        <dbReference type="Proteomes" id="UP000290189"/>
    </source>
</evidence>
<dbReference type="STRING" id="37360.A0A0G4IS67"/>
<dbReference type="InterPro" id="IPR020617">
    <property type="entry name" value="Thiolase_C"/>
</dbReference>
<evidence type="ECO:0000256" key="2">
    <source>
        <dbReference type="ARBA" id="ARBA00022679"/>
    </source>
</evidence>
<dbReference type="OrthoDB" id="5404651at2759"/>
<dbReference type="PROSITE" id="PS00098">
    <property type="entry name" value="THIOLASE_1"/>
    <property type="match status" value="1"/>
</dbReference>
<dbReference type="SUPFAM" id="SSF53901">
    <property type="entry name" value="Thiolase-like"/>
    <property type="match status" value="2"/>
</dbReference>
<organism evidence="8 10">
    <name type="scientific">Plasmodiophora brassicae</name>
    <name type="common">Clubroot disease agent</name>
    <dbReference type="NCBI Taxonomy" id="37360"/>
    <lineage>
        <taxon>Eukaryota</taxon>
        <taxon>Sar</taxon>
        <taxon>Rhizaria</taxon>
        <taxon>Endomyxa</taxon>
        <taxon>Phytomyxea</taxon>
        <taxon>Plasmodiophorida</taxon>
        <taxon>Plasmodiophoridae</taxon>
        <taxon>Plasmodiophora</taxon>
    </lineage>
</organism>
<evidence type="ECO:0000313" key="10">
    <source>
        <dbReference type="Proteomes" id="UP000039324"/>
    </source>
</evidence>
<name>A0A0G4IS67_PLABS</name>
<dbReference type="NCBIfam" id="TIGR01930">
    <property type="entry name" value="AcCoA-C-Actrans"/>
    <property type="match status" value="1"/>
</dbReference>